<dbReference type="CDD" id="cd00773">
    <property type="entry name" value="HisRS-like_core"/>
    <property type="match status" value="1"/>
</dbReference>
<dbReference type="InterPro" id="IPR041715">
    <property type="entry name" value="HisRS-like_core"/>
</dbReference>
<dbReference type="Gene3D" id="3.40.50.800">
    <property type="entry name" value="Anticodon-binding domain"/>
    <property type="match status" value="1"/>
</dbReference>
<evidence type="ECO:0000313" key="11">
    <source>
        <dbReference type="Proteomes" id="UP000034119"/>
    </source>
</evidence>
<evidence type="ECO:0000256" key="7">
    <source>
        <dbReference type="HAMAP-Rule" id="MF_00127"/>
    </source>
</evidence>
<evidence type="ECO:0000256" key="4">
    <source>
        <dbReference type="ARBA" id="ARBA00022917"/>
    </source>
</evidence>
<feature type="binding site" evidence="8">
    <location>
        <position position="239"/>
    </location>
    <ligand>
        <name>L-histidine</name>
        <dbReference type="ChEBI" id="CHEBI:57595"/>
    </ligand>
</feature>
<evidence type="ECO:0000256" key="6">
    <source>
        <dbReference type="ARBA" id="ARBA00047639"/>
    </source>
</evidence>
<dbReference type="Pfam" id="PF03129">
    <property type="entry name" value="HGTP_anticodon"/>
    <property type="match status" value="1"/>
</dbReference>
<dbReference type="InterPro" id="IPR004516">
    <property type="entry name" value="HisRS/HisZ"/>
</dbReference>
<organism evidence="10 11">
    <name type="scientific">candidate division CPR1 bacterium GW2011_GWC1_49_13</name>
    <dbReference type="NCBI Taxonomy" id="1618342"/>
    <lineage>
        <taxon>Bacteria</taxon>
        <taxon>candidate division CPR1</taxon>
    </lineage>
</organism>
<keyword evidence="4 7" id="KW-0648">Protein biosynthesis</keyword>
<dbReference type="EC" id="6.1.1.21" evidence="7"/>
<dbReference type="Pfam" id="PF13393">
    <property type="entry name" value="tRNA-synt_His"/>
    <property type="match status" value="2"/>
</dbReference>
<feature type="binding site" evidence="8">
    <location>
        <position position="126"/>
    </location>
    <ligand>
        <name>L-histidine</name>
        <dbReference type="ChEBI" id="CHEBI:57595"/>
    </ligand>
</feature>
<accession>A0A0G1VJ50</accession>
<dbReference type="Gene3D" id="3.30.930.10">
    <property type="entry name" value="Bira Bifunctional Protein, Domain 2"/>
    <property type="match status" value="1"/>
</dbReference>
<sequence>MEAQTLKGFRDIEPTDALKRGRVLSLIKSVFKSYGFVPLETPTLEYASVLEGKYGEEGEKLIYKFEDRGGRMAALRYDLTVPLARYVAQNQGKVAFPFKRYQIGSVFRADKPQAGRYREFTQVDIDSVGVDSALADAEILVVLASVLQILGVKDFTIEVNDRVLFTDLPAKAVRILDKWDKIGKEKVEEELNQAEMDGVEIVKIFEKQDPTPRVTEATKLAESFGIDKKFIKFNPLLARGLDYYTGLIFEVKVKGSAGSLAGGGRYDKMLGIFTGQDIPAVGVSFGLDRLMEFVPEETVKDVPFTPQVLITVFSPELAPKSIEIFNQVQGAGVDTEVYLDPEAKLDKQLKYADRKGIPFAVIAGPKELGSGKVLVKDLKTGKQDEITAERLPHLFVSQPQS</sequence>
<evidence type="ECO:0000256" key="2">
    <source>
        <dbReference type="ARBA" id="ARBA00022741"/>
    </source>
</evidence>
<dbReference type="PROSITE" id="PS50862">
    <property type="entry name" value="AA_TRNA_LIGASE_II"/>
    <property type="match status" value="1"/>
</dbReference>
<dbReference type="InterPro" id="IPR004154">
    <property type="entry name" value="Anticodon-bd"/>
</dbReference>
<dbReference type="PATRIC" id="fig|1618342.3.peg.24"/>
<evidence type="ECO:0000259" key="9">
    <source>
        <dbReference type="PROSITE" id="PS50862"/>
    </source>
</evidence>
<comment type="subcellular location">
    <subcellularLocation>
        <location evidence="7">Cytoplasm</location>
    </subcellularLocation>
</comment>
<evidence type="ECO:0000256" key="3">
    <source>
        <dbReference type="ARBA" id="ARBA00022840"/>
    </source>
</evidence>
<keyword evidence="3 7" id="KW-0067">ATP-binding</keyword>
<feature type="domain" description="Aminoacyl-transfer RNA synthetases class-II family profile" evidence="9">
    <location>
        <begin position="22"/>
        <end position="303"/>
    </location>
</feature>
<keyword evidence="7 10" id="KW-0436">Ligase</keyword>
<dbReference type="PANTHER" id="PTHR11476">
    <property type="entry name" value="HISTIDYL-TRNA SYNTHETASE"/>
    <property type="match status" value="1"/>
</dbReference>
<feature type="binding site" evidence="8">
    <location>
        <begin position="78"/>
        <end position="80"/>
    </location>
    <ligand>
        <name>L-histidine</name>
        <dbReference type="ChEBI" id="CHEBI:57595"/>
    </ligand>
</feature>
<dbReference type="Proteomes" id="UP000034119">
    <property type="component" value="Unassembled WGS sequence"/>
</dbReference>
<evidence type="ECO:0000256" key="8">
    <source>
        <dbReference type="PIRSR" id="PIRSR001549-1"/>
    </source>
</evidence>
<evidence type="ECO:0000256" key="5">
    <source>
        <dbReference type="ARBA" id="ARBA00023146"/>
    </source>
</evidence>
<protein>
    <recommendedName>
        <fullName evidence="7">Histidine--tRNA ligase</fullName>
        <ecNumber evidence="7">6.1.1.21</ecNumber>
    </recommendedName>
    <alternativeName>
        <fullName evidence="7">Histidyl-tRNA synthetase</fullName>
        <shortName evidence="7">HisRS</shortName>
    </alternativeName>
</protein>
<dbReference type="AlphaFoldDB" id="A0A0G1VJ50"/>
<dbReference type="HAMAP" id="MF_00127">
    <property type="entry name" value="His_tRNA_synth"/>
    <property type="match status" value="1"/>
</dbReference>
<dbReference type="InterPro" id="IPR045864">
    <property type="entry name" value="aa-tRNA-synth_II/BPL/LPL"/>
</dbReference>
<dbReference type="InterPro" id="IPR006195">
    <property type="entry name" value="aa-tRNA-synth_II"/>
</dbReference>
<comment type="similarity">
    <text evidence="1 7">Belongs to the class-II aminoacyl-tRNA synthetase family.</text>
</comment>
<feature type="binding site" evidence="8">
    <location>
        <position position="122"/>
    </location>
    <ligand>
        <name>L-histidine</name>
        <dbReference type="ChEBI" id="CHEBI:57595"/>
    </ligand>
</feature>
<dbReference type="STRING" id="1618342.UY40_C0001G0023"/>
<evidence type="ECO:0000313" key="10">
    <source>
        <dbReference type="EMBL" id="KKW06245.1"/>
    </source>
</evidence>
<proteinExistence type="inferred from homology"/>
<name>A0A0G1VJ50_9BACT</name>
<dbReference type="GO" id="GO:0005524">
    <property type="term" value="F:ATP binding"/>
    <property type="evidence" value="ECO:0007669"/>
    <property type="project" value="UniProtKB-UniRule"/>
</dbReference>
<dbReference type="InterPro" id="IPR036621">
    <property type="entry name" value="Anticodon-bd_dom_sf"/>
</dbReference>
<keyword evidence="5 7" id="KW-0030">Aminoacyl-tRNA synthetase</keyword>
<comment type="subunit">
    <text evidence="7">Homodimer.</text>
</comment>
<gene>
    <name evidence="7" type="primary">hisS</name>
    <name evidence="10" type="ORF">UY40_C0001G0023</name>
</gene>
<dbReference type="PANTHER" id="PTHR11476:SF7">
    <property type="entry name" value="HISTIDINE--TRNA LIGASE"/>
    <property type="match status" value="1"/>
</dbReference>
<dbReference type="PIRSF" id="PIRSF001549">
    <property type="entry name" value="His-tRNA_synth"/>
    <property type="match status" value="1"/>
</dbReference>
<comment type="caution">
    <text evidence="10">The sequence shown here is derived from an EMBL/GenBank/DDBJ whole genome shotgun (WGS) entry which is preliminary data.</text>
</comment>
<dbReference type="SUPFAM" id="SSF55681">
    <property type="entry name" value="Class II aaRS and biotin synthetases"/>
    <property type="match status" value="1"/>
</dbReference>
<comment type="catalytic activity">
    <reaction evidence="6 7">
        <text>tRNA(His) + L-histidine + ATP = L-histidyl-tRNA(His) + AMP + diphosphate + H(+)</text>
        <dbReference type="Rhea" id="RHEA:17313"/>
        <dbReference type="Rhea" id="RHEA-COMP:9665"/>
        <dbReference type="Rhea" id="RHEA-COMP:9689"/>
        <dbReference type="ChEBI" id="CHEBI:15378"/>
        <dbReference type="ChEBI" id="CHEBI:30616"/>
        <dbReference type="ChEBI" id="CHEBI:33019"/>
        <dbReference type="ChEBI" id="CHEBI:57595"/>
        <dbReference type="ChEBI" id="CHEBI:78442"/>
        <dbReference type="ChEBI" id="CHEBI:78527"/>
        <dbReference type="ChEBI" id="CHEBI:456215"/>
        <dbReference type="EC" id="6.1.1.21"/>
    </reaction>
</comment>
<feature type="binding site" evidence="8">
    <location>
        <position position="108"/>
    </location>
    <ligand>
        <name>L-histidine</name>
        <dbReference type="ChEBI" id="CHEBI:57595"/>
    </ligand>
</feature>
<keyword evidence="7" id="KW-0963">Cytoplasm</keyword>
<evidence type="ECO:0000256" key="1">
    <source>
        <dbReference type="ARBA" id="ARBA00008226"/>
    </source>
</evidence>
<dbReference type="InterPro" id="IPR015807">
    <property type="entry name" value="His-tRNA-ligase"/>
</dbReference>
<keyword evidence="2 7" id="KW-0547">Nucleotide-binding</keyword>
<dbReference type="GO" id="GO:0004821">
    <property type="term" value="F:histidine-tRNA ligase activity"/>
    <property type="evidence" value="ECO:0007669"/>
    <property type="project" value="UniProtKB-UniRule"/>
</dbReference>
<reference evidence="10 11" key="1">
    <citation type="journal article" date="2015" name="Nature">
        <title>rRNA introns, odd ribosomes, and small enigmatic genomes across a large radiation of phyla.</title>
        <authorList>
            <person name="Brown C.T."/>
            <person name="Hug L.A."/>
            <person name="Thomas B.C."/>
            <person name="Sharon I."/>
            <person name="Castelle C.J."/>
            <person name="Singh A."/>
            <person name="Wilkins M.J."/>
            <person name="Williams K.H."/>
            <person name="Banfield J.F."/>
        </authorList>
    </citation>
    <scope>NUCLEOTIDE SEQUENCE [LARGE SCALE GENOMIC DNA]</scope>
</reference>
<dbReference type="GO" id="GO:0005737">
    <property type="term" value="C:cytoplasm"/>
    <property type="evidence" value="ECO:0007669"/>
    <property type="project" value="UniProtKB-SubCell"/>
</dbReference>
<feature type="binding site" evidence="8">
    <location>
        <begin position="243"/>
        <end position="244"/>
    </location>
    <ligand>
        <name>L-histidine</name>
        <dbReference type="ChEBI" id="CHEBI:57595"/>
    </ligand>
</feature>
<dbReference type="GO" id="GO:0006427">
    <property type="term" value="P:histidyl-tRNA aminoacylation"/>
    <property type="evidence" value="ECO:0007669"/>
    <property type="project" value="UniProtKB-UniRule"/>
</dbReference>
<dbReference type="SUPFAM" id="SSF52954">
    <property type="entry name" value="Class II aaRS ABD-related"/>
    <property type="match status" value="1"/>
</dbReference>
<dbReference type="NCBIfam" id="TIGR00442">
    <property type="entry name" value="hisS"/>
    <property type="match status" value="1"/>
</dbReference>
<dbReference type="EMBL" id="LCPW01000001">
    <property type="protein sequence ID" value="KKW06245.1"/>
    <property type="molecule type" value="Genomic_DNA"/>
</dbReference>